<protein>
    <submittedName>
        <fullName evidence="13">Respiratory nitrate reductase beta subunit</fullName>
    </submittedName>
</protein>
<dbReference type="Pfam" id="PF14711">
    <property type="entry name" value="Nitr_red_bet_C"/>
    <property type="match status" value="1"/>
</dbReference>
<evidence type="ECO:0000256" key="8">
    <source>
        <dbReference type="ARBA" id="ARBA00022982"/>
    </source>
</evidence>
<keyword evidence="8" id="KW-0249">Electron transport</keyword>
<dbReference type="GO" id="GO:0008940">
    <property type="term" value="F:nitrate reductase activity"/>
    <property type="evidence" value="ECO:0007669"/>
    <property type="project" value="InterPro"/>
</dbReference>
<keyword evidence="14" id="KW-1185">Reference proteome</keyword>
<sequence>MKIQAQIAMVLSLDKCIGCHTCSVTCKNVWTSRKGMEYVWFNNVETKPGPGYPVEWENQERYKGGWTMRKKRLELLQGSNMSILSSIFANPHMPEIKDYYEPYTFDFSKLTGTKRFRTAPSARPYSLITGKRMEKIEYGPNWEDNLGGKFEERKKDPNLKELDTKGYEEFEKSFMFYVPRLCEHCLNPACAASCPSGAIYKREEDGIVLINQDKCRGWRECVSACPYKKVYFNWERKKSEKCTFCYPLIENGKPTVCSESCVGRIRYIGVLFYDADSIKEYAATENDRQLYEKQLELILDPNDPAVVKLAGEQGISYQVIKAAQDSPVYKMMKRWKVAFPLHPEYRTMPMVWYIPPMSPVLQQKEVTADFFGAVNDMRIPVDYLAKMMTAGDEEPIRKALAKLLAMRQYMREVTVEKNENPSIEAALGLDRSDYEAMYRYLAIANYKDRFVIPTAPTHSEDADFANLRAGLGYDYPGKADEGRNLFGGR</sequence>
<dbReference type="PANTHER" id="PTHR43518">
    <property type="entry name" value="NITRATE REDUCTASE BETA SUBUNIT"/>
    <property type="match status" value="1"/>
</dbReference>
<keyword evidence="11" id="KW-0003">3Fe-4S</keyword>
<dbReference type="SUPFAM" id="SSF54862">
    <property type="entry name" value="4Fe-4S ferredoxins"/>
    <property type="match status" value="1"/>
</dbReference>
<dbReference type="GO" id="GO:0046872">
    <property type="term" value="F:metal ion binding"/>
    <property type="evidence" value="ECO:0007669"/>
    <property type="project" value="UniProtKB-KW"/>
</dbReference>
<proteinExistence type="predicted"/>
<evidence type="ECO:0000313" key="13">
    <source>
        <dbReference type="EMBL" id="SKB83437.1"/>
    </source>
</evidence>
<comment type="cofactor">
    <cofactor evidence="1">
        <name>[3Fe-4S] cluster</name>
        <dbReference type="ChEBI" id="CHEBI:21137"/>
    </cofactor>
</comment>
<dbReference type="InterPro" id="IPR017896">
    <property type="entry name" value="4Fe4S_Fe-S-bd"/>
</dbReference>
<evidence type="ECO:0000256" key="4">
    <source>
        <dbReference type="ARBA" id="ARBA00022448"/>
    </source>
</evidence>
<evidence type="ECO:0000256" key="5">
    <source>
        <dbReference type="ARBA" id="ARBA00022485"/>
    </source>
</evidence>
<dbReference type="RefSeq" id="WP_079684378.1">
    <property type="nucleotide sequence ID" value="NZ_FUYQ01000027.1"/>
</dbReference>
<keyword evidence="10" id="KW-0411">Iron-sulfur</keyword>
<dbReference type="GO" id="GO:0042126">
    <property type="term" value="P:nitrate metabolic process"/>
    <property type="evidence" value="ECO:0007669"/>
    <property type="project" value="InterPro"/>
</dbReference>
<dbReference type="FunFam" id="3.30.70.20:FF:000010">
    <property type="entry name" value="Respiratory nitrate reductase beta subunit"/>
    <property type="match status" value="1"/>
</dbReference>
<evidence type="ECO:0000256" key="11">
    <source>
        <dbReference type="ARBA" id="ARBA00023291"/>
    </source>
</evidence>
<keyword evidence="7" id="KW-0677">Repeat</keyword>
<dbReference type="GO" id="GO:0009061">
    <property type="term" value="P:anaerobic respiration"/>
    <property type="evidence" value="ECO:0007669"/>
    <property type="project" value="TreeGrafter"/>
</dbReference>
<reference evidence="14" key="1">
    <citation type="submission" date="2017-02" db="EMBL/GenBank/DDBJ databases">
        <authorList>
            <person name="Varghese N."/>
            <person name="Submissions S."/>
        </authorList>
    </citation>
    <scope>NUCLEOTIDE SEQUENCE [LARGE SCALE GENOMIC DNA]</scope>
    <source>
        <strain evidence="14">DSM 24967</strain>
    </source>
</reference>
<dbReference type="GO" id="GO:0051539">
    <property type="term" value="F:4 iron, 4 sulfur cluster binding"/>
    <property type="evidence" value="ECO:0007669"/>
    <property type="project" value="UniProtKB-KW"/>
</dbReference>
<dbReference type="NCBIfam" id="TIGR01660">
    <property type="entry name" value="narH"/>
    <property type="match status" value="1"/>
</dbReference>
<evidence type="ECO:0000256" key="6">
    <source>
        <dbReference type="ARBA" id="ARBA00022723"/>
    </source>
</evidence>
<dbReference type="EMBL" id="FUYQ01000027">
    <property type="protein sequence ID" value="SKB83437.1"/>
    <property type="molecule type" value="Genomic_DNA"/>
</dbReference>
<dbReference type="GO" id="GO:0030313">
    <property type="term" value="C:cell envelope"/>
    <property type="evidence" value="ECO:0007669"/>
    <property type="project" value="UniProtKB-SubCell"/>
</dbReference>
<evidence type="ECO:0000256" key="7">
    <source>
        <dbReference type="ARBA" id="ARBA00022737"/>
    </source>
</evidence>
<name>A0A1T5EHJ1_9BACT</name>
<dbReference type="Proteomes" id="UP000190852">
    <property type="component" value="Unassembled WGS sequence"/>
</dbReference>
<dbReference type="InterPro" id="IPR029263">
    <property type="entry name" value="Nitr_red_bet_C"/>
</dbReference>
<dbReference type="GO" id="GO:0016020">
    <property type="term" value="C:membrane"/>
    <property type="evidence" value="ECO:0007669"/>
    <property type="project" value="TreeGrafter"/>
</dbReference>
<dbReference type="PROSITE" id="PS51379">
    <property type="entry name" value="4FE4S_FER_2"/>
    <property type="match status" value="3"/>
</dbReference>
<organism evidence="13 14">
    <name type="scientific">Parabacteroides chartae</name>
    <dbReference type="NCBI Taxonomy" id="1037355"/>
    <lineage>
        <taxon>Bacteria</taxon>
        <taxon>Pseudomonadati</taxon>
        <taxon>Bacteroidota</taxon>
        <taxon>Bacteroidia</taxon>
        <taxon>Bacteroidales</taxon>
        <taxon>Tannerellaceae</taxon>
        <taxon>Parabacteroides</taxon>
    </lineage>
</organism>
<dbReference type="GO" id="GO:0051538">
    <property type="term" value="F:3 iron, 4 sulfur cluster binding"/>
    <property type="evidence" value="ECO:0007669"/>
    <property type="project" value="UniProtKB-KW"/>
</dbReference>
<evidence type="ECO:0000256" key="10">
    <source>
        <dbReference type="ARBA" id="ARBA00023014"/>
    </source>
</evidence>
<comment type="subcellular location">
    <subcellularLocation>
        <location evidence="3">Cell envelope</location>
    </subcellularLocation>
</comment>
<feature type="domain" description="4Fe-4S ferredoxin-type" evidence="12">
    <location>
        <begin position="173"/>
        <end position="204"/>
    </location>
</feature>
<evidence type="ECO:0000256" key="3">
    <source>
        <dbReference type="ARBA" id="ARBA00004196"/>
    </source>
</evidence>
<accession>A0A1T5EHJ1</accession>
<comment type="cofactor">
    <cofactor evidence="2">
        <name>[4Fe-4S] cluster</name>
        <dbReference type="ChEBI" id="CHEBI:49883"/>
    </cofactor>
</comment>
<keyword evidence="6" id="KW-0479">Metal-binding</keyword>
<feature type="domain" description="4Fe-4S ferredoxin-type" evidence="12">
    <location>
        <begin position="7"/>
        <end position="35"/>
    </location>
</feature>
<keyword evidence="4" id="KW-0813">Transport</keyword>
<gene>
    <name evidence="13" type="ORF">SAMN05660349_02969</name>
</gene>
<dbReference type="AlphaFoldDB" id="A0A1T5EHJ1"/>
<dbReference type="PANTHER" id="PTHR43518:SF1">
    <property type="entry name" value="RESPIRATORY NITRATE REDUCTASE 1 BETA CHAIN"/>
    <property type="match status" value="1"/>
</dbReference>
<keyword evidence="9" id="KW-0408">Iron</keyword>
<dbReference type="Gene3D" id="3.30.70.20">
    <property type="match status" value="4"/>
</dbReference>
<evidence type="ECO:0000259" key="12">
    <source>
        <dbReference type="PROSITE" id="PS51379"/>
    </source>
</evidence>
<dbReference type="GO" id="GO:0009055">
    <property type="term" value="F:electron transfer activity"/>
    <property type="evidence" value="ECO:0007669"/>
    <property type="project" value="TreeGrafter"/>
</dbReference>
<evidence type="ECO:0000256" key="1">
    <source>
        <dbReference type="ARBA" id="ARBA00001927"/>
    </source>
</evidence>
<evidence type="ECO:0000313" key="14">
    <source>
        <dbReference type="Proteomes" id="UP000190852"/>
    </source>
</evidence>
<feature type="domain" description="4Fe-4S ferredoxin-type" evidence="12">
    <location>
        <begin position="206"/>
        <end position="235"/>
    </location>
</feature>
<evidence type="ECO:0000256" key="9">
    <source>
        <dbReference type="ARBA" id="ARBA00023004"/>
    </source>
</evidence>
<dbReference type="InterPro" id="IPR006547">
    <property type="entry name" value="NO3_Rdtase_bsu"/>
</dbReference>
<evidence type="ECO:0000256" key="2">
    <source>
        <dbReference type="ARBA" id="ARBA00001966"/>
    </source>
</evidence>
<keyword evidence="5" id="KW-0004">4Fe-4S</keyword>
<dbReference type="GO" id="GO:0009325">
    <property type="term" value="C:nitrate reductase complex"/>
    <property type="evidence" value="ECO:0007669"/>
    <property type="project" value="InterPro"/>
</dbReference>
<dbReference type="Pfam" id="PF13247">
    <property type="entry name" value="Fer4_11"/>
    <property type="match status" value="1"/>
</dbReference>